<feature type="signal peptide" evidence="1">
    <location>
        <begin position="1"/>
        <end position="25"/>
    </location>
</feature>
<sequence>MVATVFKQVFLLAFGLLCVVQSLTAQEEKSVYYDQEKKYLKEKYHVSYANPRELQGLYESYYVTGNKQMMGNYSRGTATGLWEYYYESGGIKMKGYLENGIPFGKWEYFYESGKKSMQGSLYGEVRGGNWTFYFEHGDIKSEGAFKNGERQGIWNYFYEDGTLKAQAFYENGTGIYKEFYPSGQLKAQGLNKGGRSEGKWVYYFEDGSKQAEGMFREGERVGDWKYFHTNGEISAEGAFEAGTKEGNWKYYHEDGTVSAEGNLADGKKDGSWKLFERDGQTKGSVLYRDGFGTYTEYFESGKIKVKGDLKDDVKVGQWYYYFESGVLEGECFFTDGVGVFRGYYEDGTLKMEGEVRNGDRVGEWKLYHEDGSLAGLYRPIYEDDKPVFRLSETENLVPDRVPYNKPEYKFKNRNSRYFTPRVGEYKGWIFATNPAAPLLGGLPVSVEHYSQERLGYEFQFIYLKQPFFKGSSSVQDNKLFLQGSRIKLRQKFYDSDNLFGMFYFGQEVAFTSIDHRAHIIDSTGVNNGRITIGTQEQKIEYGLFLGNRWLSDPGGSGFTVDAYIGAGIGYRLLRKNYQETAERNNVFSDLNQSNISFPIIIGVNIGFLVGPKNGPGFFVN</sequence>
<organism evidence="2 3">
    <name type="scientific">Imperialibacter roseus</name>
    <dbReference type="NCBI Taxonomy" id="1324217"/>
    <lineage>
        <taxon>Bacteria</taxon>
        <taxon>Pseudomonadati</taxon>
        <taxon>Bacteroidota</taxon>
        <taxon>Cytophagia</taxon>
        <taxon>Cytophagales</taxon>
        <taxon>Flammeovirgaceae</taxon>
        <taxon>Imperialibacter</taxon>
    </lineage>
</organism>
<dbReference type="SUPFAM" id="SSF82185">
    <property type="entry name" value="Histone H3 K4-specific methyltransferase SET7/9 N-terminal domain"/>
    <property type="match status" value="2"/>
</dbReference>
<proteinExistence type="predicted"/>
<protein>
    <submittedName>
        <fullName evidence="2">Membrane-binding protein</fullName>
    </submittedName>
</protein>
<dbReference type="Pfam" id="PF07661">
    <property type="entry name" value="MORN_2"/>
    <property type="match status" value="9"/>
</dbReference>
<dbReference type="Gene3D" id="3.90.930.1">
    <property type="match status" value="1"/>
</dbReference>
<reference evidence="2 3" key="1">
    <citation type="journal article" date="2023" name="Microbiol. Resour. Announc.">
        <title>Complete Genome Sequence of Imperialibacter roseus strain P4T.</title>
        <authorList>
            <person name="Tizabi D.R."/>
            <person name="Bachvaroff T."/>
            <person name="Hill R.T."/>
        </authorList>
    </citation>
    <scope>NUCLEOTIDE SEQUENCE [LARGE SCALE GENOMIC DNA]</scope>
    <source>
        <strain evidence="2 3">P4T</strain>
    </source>
</reference>
<dbReference type="EMBL" id="CP136051">
    <property type="protein sequence ID" value="WOK08665.1"/>
    <property type="molecule type" value="Genomic_DNA"/>
</dbReference>
<evidence type="ECO:0000256" key="1">
    <source>
        <dbReference type="SAM" id="SignalP"/>
    </source>
</evidence>
<feature type="chain" id="PRO_5045387951" evidence="1">
    <location>
        <begin position="26"/>
        <end position="620"/>
    </location>
</feature>
<dbReference type="RefSeq" id="WP_317491300.1">
    <property type="nucleotide sequence ID" value="NZ_CP136051.1"/>
</dbReference>
<dbReference type="Proteomes" id="UP001302349">
    <property type="component" value="Chromosome"/>
</dbReference>
<keyword evidence="1" id="KW-0732">Signal</keyword>
<dbReference type="PANTHER" id="PTHR33706">
    <property type="entry name" value="MORN VARIANT REPEAT PROTEIN"/>
    <property type="match status" value="1"/>
</dbReference>
<gene>
    <name evidence="2" type="ORF">RT717_08450</name>
</gene>
<dbReference type="PANTHER" id="PTHR33706:SF1">
    <property type="entry name" value="TPR REPEAT PROTEIN"/>
    <property type="match status" value="1"/>
</dbReference>
<keyword evidence="3" id="KW-1185">Reference proteome</keyword>
<dbReference type="InterPro" id="IPR011652">
    <property type="entry name" value="MORN_2"/>
</dbReference>
<evidence type="ECO:0000313" key="3">
    <source>
        <dbReference type="Proteomes" id="UP001302349"/>
    </source>
</evidence>
<name>A0ABZ0IXI9_9BACT</name>
<dbReference type="Gene3D" id="2.20.110.10">
    <property type="entry name" value="Histone H3 K4-specific methyltransferase SET7/9 N-terminal domain"/>
    <property type="match status" value="4"/>
</dbReference>
<evidence type="ECO:0000313" key="2">
    <source>
        <dbReference type="EMBL" id="WOK08665.1"/>
    </source>
</evidence>
<accession>A0ABZ0IXI9</accession>